<dbReference type="InterPro" id="IPR036390">
    <property type="entry name" value="WH_DNA-bd_sf"/>
</dbReference>
<proteinExistence type="predicted"/>
<dbReference type="KEGG" id="sso:SSO2798"/>
<dbReference type="HOGENOM" id="CLU_1313174_0_0_2"/>
<evidence type="ECO:0000313" key="1">
    <source>
        <dbReference type="EMBL" id="AAK42911.1"/>
    </source>
</evidence>
<dbReference type="InParanoid" id="Q97V34"/>
<reference evidence="2" key="1">
    <citation type="journal article" date="2001" name="Proc. Natl. Acad. Sci. U.S.A.">
        <title>The complete genome of the crenarchaeon Sulfolobus solfataricus P2.</title>
        <authorList>
            <person name="She Q."/>
            <person name="Singh R.K."/>
            <person name="Confalonieri F."/>
            <person name="Zivanovic Y."/>
            <person name="Allard G."/>
            <person name="Awayez M.J."/>
            <person name="Chan-Weiher C.C.-Y."/>
            <person name="Clausen I.G."/>
            <person name="Curtis B.A."/>
            <person name="De Moors A."/>
            <person name="Erauso G."/>
            <person name="Fletcher C."/>
            <person name="Gordon P.M.K."/>
            <person name="Heikamp-de Jong I."/>
            <person name="Jeffries A.C."/>
            <person name="Kozera C.J."/>
            <person name="Medina N."/>
            <person name="Peng X."/>
            <person name="Thi-Ngoc H.P."/>
            <person name="Redder P."/>
            <person name="Schenk M.E."/>
            <person name="Theriault C."/>
            <person name="Tolstrup N."/>
            <person name="Charlebois R.L."/>
            <person name="Doolittle W.F."/>
            <person name="Duguet M."/>
            <person name="Gaasterland T."/>
            <person name="Garrett R.A."/>
            <person name="Ragan M.A."/>
            <person name="Sensen C.W."/>
            <person name="Van der Oost J."/>
        </authorList>
    </citation>
    <scope>NUCLEOTIDE SEQUENCE [LARGE SCALE GENOMIC DNA]</scope>
    <source>
        <strain evidence="2">ATCC 35092 / DSM 1617 / JCM 11322 / P2</strain>
    </source>
</reference>
<dbReference type="eggNOG" id="arCOG00744">
    <property type="taxonomic scope" value="Archaea"/>
</dbReference>
<accession>Q97V34</accession>
<dbReference type="EMBL" id="AE006641">
    <property type="protein sequence ID" value="AAK42911.1"/>
    <property type="molecule type" value="Genomic_DNA"/>
</dbReference>
<evidence type="ECO:0000313" key="2">
    <source>
        <dbReference type="Proteomes" id="UP000001974"/>
    </source>
</evidence>
<dbReference type="SUPFAM" id="SSF46785">
    <property type="entry name" value="Winged helix' DNA-binding domain"/>
    <property type="match status" value="1"/>
</dbReference>
<dbReference type="Proteomes" id="UP000001974">
    <property type="component" value="Chromosome"/>
</dbReference>
<organism evidence="1 2">
    <name type="scientific">Saccharolobus solfataricus (strain ATCC 35092 / DSM 1617 / JCM 11322 / P2)</name>
    <name type="common">Sulfolobus solfataricus</name>
    <dbReference type="NCBI Taxonomy" id="273057"/>
    <lineage>
        <taxon>Archaea</taxon>
        <taxon>Thermoproteota</taxon>
        <taxon>Thermoprotei</taxon>
        <taxon>Sulfolobales</taxon>
        <taxon>Sulfolobaceae</taxon>
        <taxon>Saccharolobus</taxon>
    </lineage>
</organism>
<dbReference type="PIR" id="H90456">
    <property type="entry name" value="H90456"/>
</dbReference>
<dbReference type="PATRIC" id="fig|273057.12.peg.2884"/>
<name>Q97V34_SACS2</name>
<keyword evidence="2" id="KW-1185">Reference proteome</keyword>
<dbReference type="AlphaFoldDB" id="Q97V34"/>
<dbReference type="STRING" id="273057.SSO2798"/>
<sequence>MMSIKILDDRDTLVLEFLVIYGYLTSYKLAKISDIPMATVWRILVNLKSLSLVAKQKKGFAITPRGLVFAYYLTKKENIRLEALQKLKEAWKYEGSVNEIRSFLEALNQFLKKYEISLISVCFNHPLSVISLMLPKAKELDEFSQRLLARFILRAFPTVVLPTGCKAIVSFDEKGEPYALAADCKDEGVHIFHKCPYINKYFSIEVRPR</sequence>
<dbReference type="PaxDb" id="273057-SSO2798"/>
<gene>
    <name evidence="1" type="ordered locus">SSO2798</name>
</gene>
<dbReference type="SMR" id="Q97V34"/>
<protein>
    <submittedName>
        <fullName evidence="1">Uncharacterized protein</fullName>
    </submittedName>
</protein>
<dbReference type="EnsemblBacteria" id="AAK42911">
    <property type="protein sequence ID" value="AAK42911"/>
    <property type="gene ID" value="SSO2798"/>
</dbReference>